<dbReference type="OrthoDB" id="5168236at2"/>
<dbReference type="Proteomes" id="UP000199088">
    <property type="component" value="Unassembled WGS sequence"/>
</dbReference>
<keyword evidence="3" id="KW-0472">Membrane</keyword>
<dbReference type="RefSeq" id="WP_091243232.1">
    <property type="nucleotide sequence ID" value="NZ_FNIR01000005.1"/>
</dbReference>
<feature type="domain" description="LytR/CpsA/Psr regulator C-terminal" evidence="5">
    <location>
        <begin position="400"/>
        <end position="486"/>
    </location>
</feature>
<reference evidence="7" key="1">
    <citation type="submission" date="2016-10" db="EMBL/GenBank/DDBJ databases">
        <authorList>
            <person name="Varghese N."/>
            <person name="Submissions S."/>
        </authorList>
    </citation>
    <scope>NUCLEOTIDE SEQUENCE [LARGE SCALE GENOMIC DNA]</scope>
    <source>
        <strain evidence="7">DSM 45843</strain>
    </source>
</reference>
<organism evidence="6 7">
    <name type="scientific">Klenkia soli</name>
    <dbReference type="NCBI Taxonomy" id="1052260"/>
    <lineage>
        <taxon>Bacteria</taxon>
        <taxon>Bacillati</taxon>
        <taxon>Actinomycetota</taxon>
        <taxon>Actinomycetes</taxon>
        <taxon>Geodermatophilales</taxon>
        <taxon>Geodermatophilaceae</taxon>
        <taxon>Klenkia</taxon>
    </lineage>
</organism>
<sequence>MTRDDDQEPAARPLPPRLDPRAGRSRAPGSSGDGGARRPAAGRSSSGPRPGRAVVLARVVAGVLSVVLVAGSGWGWYLGRVAEAAVNRTDAIPTDGNEDTAGAGAAMNLLLVGNDSRVNLTDQQLTDLNAGEDSGVNTDTMILVHLPADGSKASFVSFPRDSYVSIPGHGQDKLNAAYAYGLQDAPADATDAERQSAGAQLLVQTISQLSGLRIDHYAEVDLLGFFQLSTIVGGVEVNLCQAVDDSYYSGAVFPAGVQTISGADALKFVRQRHGLPRGDFDRIIRQQVYIAGVLRNILSENVLLDLGKQRELADAAGDALTVDQGLNLFDLAAQMQSITAGSIDFQTIPYVGDSEDDQGRYILQLQDEDTLHTFFAQLSDDPEPVPAESSQAPETAAPADVTVDVFNGSGTAGLAASTADQLTAAGFAVGSTGNADSNAYTLTEIRYAEGDAALANTLAAAIPGASTAQSDDATSGTVQLVLGSDFTGVGQAVEAPASTTAAAAAGEDARTAADTSCIN</sequence>
<keyword evidence="3" id="KW-1133">Transmembrane helix</keyword>
<dbReference type="InterPro" id="IPR004474">
    <property type="entry name" value="LytR_CpsA_psr"/>
</dbReference>
<feature type="transmembrane region" description="Helical" evidence="3">
    <location>
        <begin position="53"/>
        <end position="77"/>
    </location>
</feature>
<feature type="region of interest" description="Disordered" evidence="2">
    <location>
        <begin position="1"/>
        <end position="51"/>
    </location>
</feature>
<evidence type="ECO:0000256" key="2">
    <source>
        <dbReference type="SAM" id="MobiDB-lite"/>
    </source>
</evidence>
<dbReference type="InterPro" id="IPR027381">
    <property type="entry name" value="LytR/CpsA/Psr_C"/>
</dbReference>
<evidence type="ECO:0000313" key="6">
    <source>
        <dbReference type="EMBL" id="SDO32734.1"/>
    </source>
</evidence>
<dbReference type="Pfam" id="PF13399">
    <property type="entry name" value="LytR_C"/>
    <property type="match status" value="1"/>
</dbReference>
<dbReference type="Gene3D" id="3.30.70.2390">
    <property type="match status" value="1"/>
</dbReference>
<evidence type="ECO:0000256" key="1">
    <source>
        <dbReference type="ARBA" id="ARBA00006068"/>
    </source>
</evidence>
<comment type="similarity">
    <text evidence="1">Belongs to the LytR/CpsA/Psr (LCP) family.</text>
</comment>
<feature type="domain" description="Cell envelope-related transcriptional attenuator" evidence="4">
    <location>
        <begin position="137"/>
        <end position="297"/>
    </location>
</feature>
<dbReference type="PANTHER" id="PTHR33392:SF6">
    <property type="entry name" value="POLYISOPRENYL-TEICHOIC ACID--PEPTIDOGLYCAN TEICHOIC ACID TRANSFERASE TAGU"/>
    <property type="match status" value="1"/>
</dbReference>
<dbReference type="NCBIfam" id="TIGR00350">
    <property type="entry name" value="lytR_cpsA_psr"/>
    <property type="match status" value="1"/>
</dbReference>
<dbReference type="InterPro" id="IPR050922">
    <property type="entry name" value="LytR/CpsA/Psr_CW_biosynth"/>
</dbReference>
<dbReference type="Pfam" id="PF03816">
    <property type="entry name" value="LytR_cpsA_psr"/>
    <property type="match status" value="1"/>
</dbReference>
<protein>
    <submittedName>
        <fullName evidence="6">Transcriptional attenuator, LytR family</fullName>
    </submittedName>
</protein>
<keyword evidence="3" id="KW-0812">Transmembrane</keyword>
<dbReference type="Gene3D" id="3.40.630.190">
    <property type="entry name" value="LCP protein"/>
    <property type="match status" value="1"/>
</dbReference>
<accession>A0A1H0IML7</accession>
<evidence type="ECO:0000259" key="4">
    <source>
        <dbReference type="Pfam" id="PF03816"/>
    </source>
</evidence>
<dbReference type="EMBL" id="FNIR01000005">
    <property type="protein sequence ID" value="SDO32734.1"/>
    <property type="molecule type" value="Genomic_DNA"/>
</dbReference>
<dbReference type="AlphaFoldDB" id="A0A1H0IML7"/>
<evidence type="ECO:0000259" key="5">
    <source>
        <dbReference type="Pfam" id="PF13399"/>
    </source>
</evidence>
<gene>
    <name evidence="6" type="ORF">SAMN05660199_01719</name>
</gene>
<evidence type="ECO:0000313" key="7">
    <source>
        <dbReference type="Proteomes" id="UP000199088"/>
    </source>
</evidence>
<evidence type="ECO:0000256" key="3">
    <source>
        <dbReference type="SAM" id="Phobius"/>
    </source>
</evidence>
<dbReference type="STRING" id="1052260.SAMN05660199_01719"/>
<keyword evidence="7" id="KW-1185">Reference proteome</keyword>
<dbReference type="PANTHER" id="PTHR33392">
    <property type="entry name" value="POLYISOPRENYL-TEICHOIC ACID--PEPTIDOGLYCAN TEICHOIC ACID TRANSFERASE TAGU"/>
    <property type="match status" value="1"/>
</dbReference>
<proteinExistence type="inferred from homology"/>
<name>A0A1H0IML7_9ACTN</name>
<feature type="compositionally biased region" description="Low complexity" evidence="2">
    <location>
        <begin position="37"/>
        <end position="51"/>
    </location>
</feature>